<organism evidence="2 3">
    <name type="scientific">Erysipelothrix inopinata</name>
    <dbReference type="NCBI Taxonomy" id="225084"/>
    <lineage>
        <taxon>Bacteria</taxon>
        <taxon>Bacillati</taxon>
        <taxon>Bacillota</taxon>
        <taxon>Erysipelotrichia</taxon>
        <taxon>Erysipelotrichales</taxon>
        <taxon>Erysipelotrichaceae</taxon>
        <taxon>Erysipelothrix</taxon>
    </lineage>
</organism>
<keyword evidence="1" id="KW-1133">Transmembrane helix</keyword>
<feature type="transmembrane region" description="Helical" evidence="1">
    <location>
        <begin position="41"/>
        <end position="66"/>
    </location>
</feature>
<dbReference type="GO" id="GO:0015234">
    <property type="term" value="F:thiamine transmembrane transporter activity"/>
    <property type="evidence" value="ECO:0007669"/>
    <property type="project" value="InterPro"/>
</dbReference>
<evidence type="ECO:0000256" key="1">
    <source>
        <dbReference type="SAM" id="Phobius"/>
    </source>
</evidence>
<reference evidence="2 3" key="1">
    <citation type="submission" date="2020-08" db="EMBL/GenBank/DDBJ databases">
        <title>Genome sequence of Erysipelothrix inopinata DSM 15511T.</title>
        <authorList>
            <person name="Hyun D.-W."/>
            <person name="Bae J.-W."/>
        </authorList>
    </citation>
    <scope>NUCLEOTIDE SEQUENCE [LARGE SCALE GENOMIC DNA]</scope>
    <source>
        <strain evidence="2 3">DSM 15511</strain>
    </source>
</reference>
<feature type="transmembrane region" description="Helical" evidence="1">
    <location>
        <begin position="6"/>
        <end position="29"/>
    </location>
</feature>
<sequence>MKTKDLVLIAMYVALYAVLEYVSRFIGILQMPQGGSVSLSVIPLILASYHLGLGKSLIVAVLSFIVKFMIKAPVIIHPIQFLTDYIVAFGAYSLSSLIPSPKVGKIELPLGVIVANFVRFMSHNISGWVFFSEYYPGNVFKGVMIYNATYMIPTTILSFIIVMIIKPRLQTQFK</sequence>
<keyword evidence="3" id="KW-1185">Reference proteome</keyword>
<keyword evidence="1" id="KW-0472">Membrane</keyword>
<dbReference type="GO" id="GO:0005886">
    <property type="term" value="C:plasma membrane"/>
    <property type="evidence" value="ECO:0007669"/>
    <property type="project" value="InterPro"/>
</dbReference>
<feature type="transmembrane region" description="Helical" evidence="1">
    <location>
        <begin position="143"/>
        <end position="165"/>
    </location>
</feature>
<dbReference type="EMBL" id="CP060715">
    <property type="protein sequence ID" value="QNN60062.1"/>
    <property type="molecule type" value="Genomic_DNA"/>
</dbReference>
<proteinExistence type="predicted"/>
<dbReference type="AlphaFoldDB" id="A0A7G9RWT7"/>
<dbReference type="InterPro" id="IPR012651">
    <property type="entry name" value="Thia_Transptr_ThiT"/>
</dbReference>
<gene>
    <name evidence="2" type="ORF">H9L01_06700</name>
</gene>
<dbReference type="KEGG" id="eio:H9L01_06700"/>
<keyword evidence="1" id="KW-0812">Transmembrane</keyword>
<dbReference type="Proteomes" id="UP000515928">
    <property type="component" value="Chromosome"/>
</dbReference>
<evidence type="ECO:0000313" key="2">
    <source>
        <dbReference type="EMBL" id="QNN60062.1"/>
    </source>
</evidence>
<evidence type="ECO:0000313" key="3">
    <source>
        <dbReference type="Proteomes" id="UP000515928"/>
    </source>
</evidence>
<name>A0A7G9RWT7_9FIRM</name>
<dbReference type="Pfam" id="PF09515">
    <property type="entry name" value="Thia_YuaJ"/>
    <property type="match status" value="1"/>
</dbReference>
<accession>A0A7G9RWT7</accession>
<feature type="transmembrane region" description="Helical" evidence="1">
    <location>
        <begin position="78"/>
        <end position="98"/>
    </location>
</feature>
<dbReference type="Gene3D" id="1.10.1760.20">
    <property type="match status" value="1"/>
</dbReference>
<protein>
    <submittedName>
        <fullName evidence="2">Energy-coupled thiamine transporter ThiT</fullName>
    </submittedName>
</protein>
<dbReference type="RefSeq" id="WP_187533195.1">
    <property type="nucleotide sequence ID" value="NZ_CBCSHU010000032.1"/>
</dbReference>